<comment type="caution">
    <text evidence="2">The sequence shown here is derived from an EMBL/GenBank/DDBJ whole genome shotgun (WGS) entry which is preliminary data.</text>
</comment>
<dbReference type="EMBL" id="JAJFZP010000005">
    <property type="protein sequence ID" value="MCC3268636.1"/>
    <property type="molecule type" value="Genomic_DNA"/>
</dbReference>
<keyword evidence="1" id="KW-0472">Membrane</keyword>
<evidence type="ECO:0000256" key="1">
    <source>
        <dbReference type="SAM" id="Phobius"/>
    </source>
</evidence>
<proteinExistence type="predicted"/>
<evidence type="ECO:0000313" key="3">
    <source>
        <dbReference type="Proteomes" id="UP001139264"/>
    </source>
</evidence>
<sequence>MSSHPSPPAAPAVRPGPASPWLGTPSGIIALTALVLSIVLIPLFFPLAGLALVLAIIALVRRRPRPRSAWVVAIISGVLLVVVAAISILATLAFLVPVESDSPGVPQPAITSVPAAP</sequence>
<protein>
    <recommendedName>
        <fullName evidence="4">DUF4190 domain-containing protein</fullName>
    </recommendedName>
</protein>
<keyword evidence="1" id="KW-0812">Transmembrane</keyword>
<dbReference type="RefSeq" id="WP_227907137.1">
    <property type="nucleotide sequence ID" value="NZ_CP095461.1"/>
</dbReference>
<feature type="transmembrane region" description="Helical" evidence="1">
    <location>
        <begin position="69"/>
        <end position="96"/>
    </location>
</feature>
<accession>A0A9X1M097</accession>
<feature type="transmembrane region" description="Helical" evidence="1">
    <location>
        <begin position="28"/>
        <end position="57"/>
    </location>
</feature>
<evidence type="ECO:0000313" key="2">
    <source>
        <dbReference type="EMBL" id="MCC3268636.1"/>
    </source>
</evidence>
<organism evidence="2 3">
    <name type="scientific">Arthrobacter gengyunqii</name>
    <dbReference type="NCBI Taxonomy" id="2886940"/>
    <lineage>
        <taxon>Bacteria</taxon>
        <taxon>Bacillati</taxon>
        <taxon>Actinomycetota</taxon>
        <taxon>Actinomycetes</taxon>
        <taxon>Micrococcales</taxon>
        <taxon>Micrococcaceae</taxon>
        <taxon>Arthrobacter</taxon>
    </lineage>
</organism>
<keyword evidence="1" id="KW-1133">Transmembrane helix</keyword>
<name>A0A9X1M097_9MICC</name>
<reference evidence="2" key="1">
    <citation type="submission" date="2021-10" db="EMBL/GenBank/DDBJ databases">
        <title>Novel species in genus Arthrobacter.</title>
        <authorList>
            <person name="Liu Y."/>
        </authorList>
    </citation>
    <scope>NUCLEOTIDE SEQUENCE</scope>
    <source>
        <strain evidence="2">Zg-Y809</strain>
    </source>
</reference>
<evidence type="ECO:0008006" key="4">
    <source>
        <dbReference type="Google" id="ProtNLM"/>
    </source>
</evidence>
<dbReference type="Proteomes" id="UP001139264">
    <property type="component" value="Unassembled WGS sequence"/>
</dbReference>
<gene>
    <name evidence="2" type="ORF">LJ751_04580</name>
</gene>
<dbReference type="AlphaFoldDB" id="A0A9X1M097"/>